<organism evidence="17 18">
    <name type="scientific">Tepidimonas alkaliphilus</name>
    <dbReference type="NCBI Taxonomy" id="2588942"/>
    <lineage>
        <taxon>Bacteria</taxon>
        <taxon>Pseudomonadati</taxon>
        <taxon>Pseudomonadota</taxon>
        <taxon>Betaproteobacteria</taxon>
        <taxon>Burkholderiales</taxon>
        <taxon>Tepidimonas</taxon>
    </lineage>
</organism>
<keyword evidence="8 15" id="KW-0378">Hydrolase</keyword>
<evidence type="ECO:0000256" key="4">
    <source>
        <dbReference type="ARBA" id="ARBA00011921"/>
    </source>
</evidence>
<keyword evidence="11 15" id="KW-0457">Lysine biosynthesis</keyword>
<dbReference type="CDD" id="cd03891">
    <property type="entry name" value="M20_DapE_proteobac"/>
    <property type="match status" value="1"/>
</dbReference>
<dbReference type="AlphaFoldDB" id="A0A554WAD0"/>
<gene>
    <name evidence="15 17" type="primary">dapE</name>
    <name evidence="17" type="ORF">Talka_00878</name>
</gene>
<dbReference type="SUPFAM" id="SSF55031">
    <property type="entry name" value="Bacterial exopeptidase dimerisation domain"/>
    <property type="match status" value="1"/>
</dbReference>
<dbReference type="GO" id="GO:0006526">
    <property type="term" value="P:L-arginine biosynthetic process"/>
    <property type="evidence" value="ECO:0007669"/>
    <property type="project" value="TreeGrafter"/>
</dbReference>
<sequence length="388" mass="41785">MTATLELAQALMRRPSITPDDAGCQALLAERLRALGFVCETIERGPADFRVTNLWALRPGPTPQAPVLVLAGHTDVVPPGPRERWRSDPFEPVVRDGCLWGRGAADMKGSLAAMVVAVERFVAEQTDAPLALAFLLTSDEEGPARDGTAAVCELLRQRGQRLDWCIVGEPTSVQRTGDMIKNGRRGTMSGRLTVRGIQGHIAYPHLARNPIHLLAPALAEWAATRWDDGNEHFQPTSWQVSNIHGGTGASNVIPGSVTLDFNFRFGTASTAAGLQARFESVLHRHGLRPGEDYDLTWTVGGLPFLTPRGTLVEAVTAAVQDVTGLTPELSTSGGTSDGRFIAALCPQVVELGPPNASIHKVDEHVALADLETLTLVYHRTLQRLSQTA</sequence>
<evidence type="ECO:0000256" key="8">
    <source>
        <dbReference type="ARBA" id="ARBA00022801"/>
    </source>
</evidence>
<proteinExistence type="inferred from homology"/>
<dbReference type="FunFam" id="3.40.630.10:FF:000005">
    <property type="entry name" value="Succinyl-diaminopimelate desuccinylase"/>
    <property type="match status" value="1"/>
</dbReference>
<dbReference type="GO" id="GO:0009014">
    <property type="term" value="F:succinyl-diaminopimelate desuccinylase activity"/>
    <property type="evidence" value="ECO:0007669"/>
    <property type="project" value="UniProtKB-UniRule"/>
</dbReference>
<name>A0A554WAD0_9BURK</name>
<feature type="binding site" evidence="15">
    <location>
        <position position="359"/>
    </location>
    <ligand>
        <name>Zn(2+)</name>
        <dbReference type="ChEBI" id="CHEBI:29105"/>
        <label>2</label>
    </ligand>
</feature>
<evidence type="ECO:0000256" key="13">
    <source>
        <dbReference type="ARBA" id="ARBA00031891"/>
    </source>
</evidence>
<evidence type="ECO:0000256" key="12">
    <source>
        <dbReference type="ARBA" id="ARBA00023285"/>
    </source>
</evidence>
<dbReference type="Pfam" id="PF01546">
    <property type="entry name" value="Peptidase_M20"/>
    <property type="match status" value="1"/>
</dbReference>
<dbReference type="SUPFAM" id="SSF53187">
    <property type="entry name" value="Zn-dependent exopeptidases"/>
    <property type="match status" value="1"/>
</dbReference>
<dbReference type="EMBL" id="VJNB01000003">
    <property type="protein sequence ID" value="TSE20531.1"/>
    <property type="molecule type" value="Genomic_DNA"/>
</dbReference>
<dbReference type="PANTHER" id="PTHR43808">
    <property type="entry name" value="ACETYLORNITHINE DEACETYLASE"/>
    <property type="match status" value="1"/>
</dbReference>
<dbReference type="NCBIfam" id="TIGR01246">
    <property type="entry name" value="dapE_proteo"/>
    <property type="match status" value="1"/>
</dbReference>
<dbReference type="RefSeq" id="WP_143889909.1">
    <property type="nucleotide sequence ID" value="NZ_VJNB01000003.1"/>
</dbReference>
<evidence type="ECO:0000256" key="14">
    <source>
        <dbReference type="ARBA" id="ARBA00051301"/>
    </source>
</evidence>
<keyword evidence="18" id="KW-1185">Reference proteome</keyword>
<comment type="cofactor">
    <cofactor evidence="15">
        <name>Zn(2+)</name>
        <dbReference type="ChEBI" id="CHEBI:29105"/>
    </cofactor>
    <cofactor evidence="15">
        <name>Co(2+)</name>
        <dbReference type="ChEBI" id="CHEBI:48828"/>
    </cofactor>
    <text evidence="15">Binds 2 Zn(2+) or Co(2+) ions per subunit.</text>
</comment>
<evidence type="ECO:0000313" key="18">
    <source>
        <dbReference type="Proteomes" id="UP000315736"/>
    </source>
</evidence>
<feature type="binding site" evidence="15">
    <location>
        <position position="169"/>
    </location>
    <ligand>
        <name>Zn(2+)</name>
        <dbReference type="ChEBI" id="CHEBI:29105"/>
        <label>1</label>
    </ligand>
</feature>
<feature type="active site" description="Proton acceptor" evidence="15">
    <location>
        <position position="140"/>
    </location>
</feature>
<dbReference type="HAMAP" id="MF_01690">
    <property type="entry name" value="DapE"/>
    <property type="match status" value="1"/>
</dbReference>
<feature type="binding site" evidence="15">
    <location>
        <position position="73"/>
    </location>
    <ligand>
        <name>Zn(2+)</name>
        <dbReference type="ChEBI" id="CHEBI:29105"/>
        <label>1</label>
    </ligand>
</feature>
<evidence type="ECO:0000256" key="9">
    <source>
        <dbReference type="ARBA" id="ARBA00022833"/>
    </source>
</evidence>
<dbReference type="GO" id="GO:0019877">
    <property type="term" value="P:diaminopimelate biosynthetic process"/>
    <property type="evidence" value="ECO:0007669"/>
    <property type="project" value="UniProtKB-UniRule"/>
</dbReference>
<comment type="caution">
    <text evidence="17">The sequence shown here is derived from an EMBL/GenBank/DDBJ whole genome shotgun (WGS) entry which is preliminary data.</text>
</comment>
<dbReference type="InterPro" id="IPR050072">
    <property type="entry name" value="Peptidase_M20A"/>
</dbReference>
<dbReference type="Pfam" id="PF07687">
    <property type="entry name" value="M20_dimer"/>
    <property type="match status" value="1"/>
</dbReference>
<dbReference type="GO" id="GO:0009089">
    <property type="term" value="P:lysine biosynthetic process via diaminopimelate"/>
    <property type="evidence" value="ECO:0007669"/>
    <property type="project" value="UniProtKB-UniRule"/>
</dbReference>
<dbReference type="InterPro" id="IPR011650">
    <property type="entry name" value="Peptidase_M20_dimer"/>
</dbReference>
<evidence type="ECO:0000259" key="16">
    <source>
        <dbReference type="Pfam" id="PF07687"/>
    </source>
</evidence>
<dbReference type="PANTHER" id="PTHR43808:SF31">
    <property type="entry name" value="N-ACETYL-L-CITRULLINE DEACETYLASE"/>
    <property type="match status" value="1"/>
</dbReference>
<comment type="function">
    <text evidence="15">Catalyzes the hydrolysis of N-succinyl-L,L-diaminopimelic acid (SDAP), forming succinate and LL-2,6-diaminopimelate (DAP), an intermediate involved in the bacterial biosynthesis of lysine and meso-diaminopimelic acid, an essential component of bacterial cell walls.</text>
</comment>
<evidence type="ECO:0000256" key="11">
    <source>
        <dbReference type="ARBA" id="ARBA00023154"/>
    </source>
</evidence>
<comment type="similarity">
    <text evidence="2 15">Belongs to the peptidase M20A family. DapE subfamily.</text>
</comment>
<dbReference type="Gene3D" id="3.40.630.10">
    <property type="entry name" value="Zn peptidases"/>
    <property type="match status" value="2"/>
</dbReference>
<keyword evidence="12 15" id="KW-0170">Cobalt</keyword>
<evidence type="ECO:0000256" key="10">
    <source>
        <dbReference type="ARBA" id="ARBA00022915"/>
    </source>
</evidence>
<accession>A0A554WAD0</accession>
<dbReference type="GO" id="GO:0008777">
    <property type="term" value="F:acetylornithine deacetylase activity"/>
    <property type="evidence" value="ECO:0007669"/>
    <property type="project" value="TreeGrafter"/>
</dbReference>
<feature type="binding site" evidence="15">
    <location>
        <position position="141"/>
    </location>
    <ligand>
        <name>Zn(2+)</name>
        <dbReference type="ChEBI" id="CHEBI:29105"/>
        <label>2</label>
    </ligand>
</feature>
<feature type="domain" description="Peptidase M20 dimerisation" evidence="16">
    <location>
        <begin position="182"/>
        <end position="285"/>
    </location>
</feature>
<dbReference type="Proteomes" id="UP000315736">
    <property type="component" value="Unassembled WGS sequence"/>
</dbReference>
<protein>
    <recommendedName>
        <fullName evidence="5 15">Succinyl-diaminopimelate desuccinylase</fullName>
        <shortName evidence="15">SDAP desuccinylase</shortName>
        <ecNumber evidence="4 15">3.5.1.18</ecNumber>
    </recommendedName>
    <alternativeName>
        <fullName evidence="13 15">N-succinyl-LL-2,6-diaminoheptanedioate amidohydrolase</fullName>
    </alternativeName>
</protein>
<comment type="catalytic activity">
    <reaction evidence="14 15">
        <text>N-succinyl-(2S,6S)-2,6-diaminopimelate + H2O = (2S,6S)-2,6-diaminopimelate + succinate</text>
        <dbReference type="Rhea" id="RHEA:22608"/>
        <dbReference type="ChEBI" id="CHEBI:15377"/>
        <dbReference type="ChEBI" id="CHEBI:30031"/>
        <dbReference type="ChEBI" id="CHEBI:57609"/>
        <dbReference type="ChEBI" id="CHEBI:58087"/>
        <dbReference type="EC" id="3.5.1.18"/>
    </reaction>
</comment>
<evidence type="ECO:0000313" key="17">
    <source>
        <dbReference type="EMBL" id="TSE20531.1"/>
    </source>
</evidence>
<dbReference type="OrthoDB" id="9809784at2"/>
<feature type="binding site" evidence="15">
    <location>
        <position position="106"/>
    </location>
    <ligand>
        <name>Zn(2+)</name>
        <dbReference type="ChEBI" id="CHEBI:29105"/>
        <label>1</label>
    </ligand>
</feature>
<dbReference type="EC" id="3.5.1.18" evidence="4 15"/>
<evidence type="ECO:0000256" key="2">
    <source>
        <dbReference type="ARBA" id="ARBA00006746"/>
    </source>
</evidence>
<dbReference type="InterPro" id="IPR002933">
    <property type="entry name" value="Peptidase_M20"/>
</dbReference>
<keyword evidence="6 15" id="KW-0028">Amino-acid biosynthesis</keyword>
<keyword evidence="7 15" id="KW-0479">Metal-binding</keyword>
<dbReference type="GO" id="GO:0050897">
    <property type="term" value="F:cobalt ion binding"/>
    <property type="evidence" value="ECO:0007669"/>
    <property type="project" value="UniProtKB-UniRule"/>
</dbReference>
<evidence type="ECO:0000256" key="5">
    <source>
        <dbReference type="ARBA" id="ARBA00022391"/>
    </source>
</evidence>
<evidence type="ECO:0000256" key="15">
    <source>
        <dbReference type="HAMAP-Rule" id="MF_01690"/>
    </source>
</evidence>
<evidence type="ECO:0000256" key="1">
    <source>
        <dbReference type="ARBA" id="ARBA00005130"/>
    </source>
</evidence>
<feature type="binding site" evidence="15">
    <location>
        <position position="106"/>
    </location>
    <ligand>
        <name>Zn(2+)</name>
        <dbReference type="ChEBI" id="CHEBI:29105"/>
        <label>2</label>
    </ligand>
</feature>
<keyword evidence="10 15" id="KW-0220">Diaminopimelate biosynthesis</keyword>
<feature type="active site" evidence="15">
    <location>
        <position position="75"/>
    </location>
</feature>
<dbReference type="NCBIfam" id="NF009557">
    <property type="entry name" value="PRK13009.1"/>
    <property type="match status" value="1"/>
</dbReference>
<comment type="pathway">
    <text evidence="1 15">Amino-acid biosynthesis; L-lysine biosynthesis via DAP pathway; LL-2,6-diaminopimelate from (S)-tetrahydrodipicolinate (succinylase route): step 3/3.</text>
</comment>
<evidence type="ECO:0000256" key="6">
    <source>
        <dbReference type="ARBA" id="ARBA00022605"/>
    </source>
</evidence>
<dbReference type="GO" id="GO:0008270">
    <property type="term" value="F:zinc ion binding"/>
    <property type="evidence" value="ECO:0007669"/>
    <property type="project" value="UniProtKB-UniRule"/>
</dbReference>
<dbReference type="UniPathway" id="UPA00034">
    <property type="reaction ID" value="UER00021"/>
</dbReference>
<dbReference type="InterPro" id="IPR036264">
    <property type="entry name" value="Bact_exopeptidase_dim_dom"/>
</dbReference>
<dbReference type="InterPro" id="IPR005941">
    <property type="entry name" value="DapE_proteobac"/>
</dbReference>
<evidence type="ECO:0000256" key="7">
    <source>
        <dbReference type="ARBA" id="ARBA00022723"/>
    </source>
</evidence>
<keyword evidence="9 15" id="KW-0862">Zinc</keyword>
<comment type="subunit">
    <text evidence="3 15">Homodimer.</text>
</comment>
<reference evidence="17 18" key="1">
    <citation type="submission" date="2019-07" db="EMBL/GenBank/DDBJ databases">
        <title>Tepidimonas alkaliphilus YIM 72238 draft genome.</title>
        <authorList>
            <person name="Da Costa M.S."/>
            <person name="Froufe H.J.C."/>
            <person name="Egas C."/>
            <person name="Albuquerque L."/>
        </authorList>
    </citation>
    <scope>NUCLEOTIDE SEQUENCE [LARGE SCALE GENOMIC DNA]</scope>
    <source>
        <strain evidence="17 18">YIM 72238</strain>
    </source>
</reference>
<evidence type="ECO:0000256" key="3">
    <source>
        <dbReference type="ARBA" id="ARBA00011738"/>
    </source>
</evidence>